<name>A0A0P9DDE3_9CHLR</name>
<dbReference type="Pfam" id="PF20903">
    <property type="entry name" value="SPL"/>
    <property type="match status" value="1"/>
</dbReference>
<evidence type="ECO:0000313" key="1">
    <source>
        <dbReference type="EMBL" id="KPV53778.1"/>
    </source>
</evidence>
<evidence type="ECO:0000313" key="2">
    <source>
        <dbReference type="Proteomes" id="UP000050509"/>
    </source>
</evidence>
<dbReference type="PATRIC" id="fig|186479.3.peg.3040"/>
<accession>A0A0P9DDE3</accession>
<protein>
    <recommendedName>
        <fullName evidence="3">Radical SAM protein</fullName>
    </recommendedName>
</protein>
<keyword evidence="2" id="KW-1185">Reference proteome</keyword>
<comment type="caution">
    <text evidence="1">The sequence shown here is derived from an EMBL/GenBank/DDBJ whole genome shotgun (WGS) entry which is preliminary data.</text>
</comment>
<organism evidence="1 2">
    <name type="scientific">Kouleothrix aurantiaca</name>
    <dbReference type="NCBI Taxonomy" id="186479"/>
    <lineage>
        <taxon>Bacteria</taxon>
        <taxon>Bacillati</taxon>
        <taxon>Chloroflexota</taxon>
        <taxon>Chloroflexia</taxon>
        <taxon>Chloroflexales</taxon>
        <taxon>Roseiflexineae</taxon>
        <taxon>Roseiflexaceae</taxon>
        <taxon>Kouleothrix</taxon>
    </lineage>
</organism>
<proteinExistence type="predicted"/>
<gene>
    <name evidence="1" type="ORF">SE17_07620</name>
</gene>
<evidence type="ECO:0008006" key="3">
    <source>
        <dbReference type="Google" id="ProtNLM"/>
    </source>
</evidence>
<dbReference type="EMBL" id="LJCR01000180">
    <property type="protein sequence ID" value="KPV53778.1"/>
    <property type="molecule type" value="Genomic_DNA"/>
</dbReference>
<dbReference type="Proteomes" id="UP000050509">
    <property type="component" value="Unassembled WGS sequence"/>
</dbReference>
<sequence length="382" mass="43392">MTQSITLTDGQGRPVDWWVQDQVAAGRWREETIPADVVGLARPMTVFRARRKTNLIMFAWHGDEQTFCPPMWSDLAIGSGACGLGCRSCFLMLTHRVRRDPTRHLLYDNLDDFRRAAERWLIDPQRRPQHTLGVGIDRSDSLLYERVAPHVHNLAPLFGEPRFNPRGNPLILLTKTANTSSLDDIDTAHRHAIKVTFSLNPEAIADLWEGKYEDGSRITPQVAHRVEAAKHAQDLGFEVRARIDPILTPEGWEEHYRAFFAEIKRLGIHFTYYTLGTFRQKNDQLAAWGAYWGLAPMEWQPEPGEMVKHGTHEHLPAERRLAIYTAVRDMIRAELPGARVSLCKETNDVRKAAGLCNADCNCLVSPRPQPAGERIPLLDMRG</sequence>
<dbReference type="InterPro" id="IPR049539">
    <property type="entry name" value="SPL"/>
</dbReference>
<dbReference type="Gene3D" id="3.80.30.30">
    <property type="match status" value="1"/>
</dbReference>
<reference evidence="1 2" key="1">
    <citation type="submission" date="2015-09" db="EMBL/GenBank/DDBJ databases">
        <title>Draft genome sequence of Kouleothrix aurantiaca JCM 19913.</title>
        <authorList>
            <person name="Hemp J."/>
        </authorList>
    </citation>
    <scope>NUCLEOTIDE SEQUENCE [LARGE SCALE GENOMIC DNA]</scope>
    <source>
        <strain evidence="1 2">COM-B</strain>
    </source>
</reference>
<dbReference type="AlphaFoldDB" id="A0A0P9DDE3"/>